<feature type="transmembrane region" description="Helical" evidence="7">
    <location>
        <begin position="257"/>
        <end position="277"/>
    </location>
</feature>
<feature type="transmembrane region" description="Helical" evidence="7">
    <location>
        <begin position="379"/>
        <end position="399"/>
    </location>
</feature>
<keyword evidence="4 7" id="KW-0812">Transmembrane</keyword>
<name>A0ABU3VGI6_9RHOB</name>
<evidence type="ECO:0000256" key="1">
    <source>
        <dbReference type="ARBA" id="ARBA00004651"/>
    </source>
</evidence>
<keyword evidence="2" id="KW-0813">Transport</keyword>
<evidence type="ECO:0000256" key="2">
    <source>
        <dbReference type="ARBA" id="ARBA00022448"/>
    </source>
</evidence>
<evidence type="ECO:0000256" key="6">
    <source>
        <dbReference type="ARBA" id="ARBA00023136"/>
    </source>
</evidence>
<keyword evidence="6 7" id="KW-0472">Membrane</keyword>
<feature type="transmembrane region" description="Helical" evidence="7">
    <location>
        <begin position="311"/>
        <end position="332"/>
    </location>
</feature>
<evidence type="ECO:0000259" key="8">
    <source>
        <dbReference type="PROSITE" id="PS50850"/>
    </source>
</evidence>
<keyword evidence="3" id="KW-1003">Cell membrane</keyword>
<reference evidence="10" key="1">
    <citation type="submission" date="2023-05" db="EMBL/GenBank/DDBJ databases">
        <title>Sedimentitalea sp. nov. JM2-8.</title>
        <authorList>
            <person name="Huang J."/>
        </authorList>
    </citation>
    <scope>NUCLEOTIDE SEQUENCE [LARGE SCALE GENOMIC DNA]</scope>
    <source>
        <strain evidence="10">KHS03</strain>
    </source>
</reference>
<keyword evidence="10" id="KW-1185">Reference proteome</keyword>
<feature type="domain" description="Major facilitator superfamily (MFS) profile" evidence="8">
    <location>
        <begin position="15"/>
        <end position="402"/>
    </location>
</feature>
<sequence length="544" mass="58788">MAKAAPTLTLFRNPTFRTLWVAALASNFGGLVQAVGAAWMMTSLTSSQSMVALVQSSVTLPIMVLSLLAGVFADNFDRRRVMLVAQSFMLAVSVLLAIMAFEELLTPALLLTFTFLIGCGTALHNPSWQASMGDIVARDQLSSAVSLNSMGFNLMRCIGPAAGGLIVATAGAAVAFAVNAFSYVAIISALWSWRPAYPERRLPREPLGGAFSAGLRYAAMSPNLMKVIFRAFLFGLSAVAVLALLPLVVRNILGGSAVVYGILLGCFGIGAVVGALLNARLRTRFRSEVITRGAFVAFAGSNVTLGLSTHYLPSAVALLLAGASWVIALSLFNTTVQLSTPRWVLGRALALYQTGVFGGMAGGSWAWGVMAEGYGVSTAMLASAVVLVLGAVVGGLVPLPNLENLDLDPLNAFQEPPLRLDLRQRSGPIMILIDYEIAQDDVPAFLEAMHARRRIRIRDGAQHWTLLRDLENPDIWTETYHVPTWVEYVRHHERRTKADADSYARLVRLHRGEKLPKVHRMIERQAVPLKDDMPLKSGFGSQKQ</sequence>
<evidence type="ECO:0000256" key="7">
    <source>
        <dbReference type="SAM" id="Phobius"/>
    </source>
</evidence>
<evidence type="ECO:0000313" key="10">
    <source>
        <dbReference type="Proteomes" id="UP001255416"/>
    </source>
</evidence>
<keyword evidence="5 7" id="KW-1133">Transmembrane helix</keyword>
<feature type="transmembrane region" description="Helical" evidence="7">
    <location>
        <begin position="107"/>
        <end position="124"/>
    </location>
</feature>
<dbReference type="InterPro" id="IPR010290">
    <property type="entry name" value="TM_effector"/>
</dbReference>
<protein>
    <submittedName>
        <fullName evidence="9">MFS transporter</fullName>
    </submittedName>
</protein>
<feature type="transmembrane region" description="Helical" evidence="7">
    <location>
        <begin position="50"/>
        <end position="69"/>
    </location>
</feature>
<dbReference type="Gene3D" id="1.20.1250.20">
    <property type="entry name" value="MFS general substrate transporter like domains"/>
    <property type="match status" value="1"/>
</dbReference>
<accession>A0ABU3VGI6</accession>
<dbReference type="PANTHER" id="PTHR23513">
    <property type="entry name" value="INTEGRAL MEMBRANE EFFLUX PROTEIN-RELATED"/>
    <property type="match status" value="1"/>
</dbReference>
<feature type="transmembrane region" description="Helical" evidence="7">
    <location>
        <begin position="227"/>
        <end position="245"/>
    </location>
</feature>
<dbReference type="RefSeq" id="WP_316778376.1">
    <property type="nucleotide sequence ID" value="NZ_JASMWN010000013.1"/>
</dbReference>
<dbReference type="Pfam" id="PF05977">
    <property type="entry name" value="MFS_3"/>
    <property type="match status" value="1"/>
</dbReference>
<proteinExistence type="predicted"/>
<evidence type="ECO:0000256" key="5">
    <source>
        <dbReference type="ARBA" id="ARBA00022989"/>
    </source>
</evidence>
<dbReference type="PROSITE" id="PS50850">
    <property type="entry name" value="MFS"/>
    <property type="match status" value="1"/>
</dbReference>
<dbReference type="InterPro" id="IPR020846">
    <property type="entry name" value="MFS_dom"/>
</dbReference>
<comment type="subcellular location">
    <subcellularLocation>
        <location evidence="1">Cell membrane</location>
        <topology evidence="1">Multi-pass membrane protein</topology>
    </subcellularLocation>
</comment>
<feature type="transmembrane region" description="Helical" evidence="7">
    <location>
        <begin position="173"/>
        <end position="193"/>
    </location>
</feature>
<dbReference type="PANTHER" id="PTHR23513:SF11">
    <property type="entry name" value="STAPHYLOFERRIN A TRANSPORTER"/>
    <property type="match status" value="1"/>
</dbReference>
<feature type="transmembrane region" description="Helical" evidence="7">
    <location>
        <begin position="344"/>
        <end position="367"/>
    </location>
</feature>
<evidence type="ECO:0000256" key="4">
    <source>
        <dbReference type="ARBA" id="ARBA00022692"/>
    </source>
</evidence>
<feature type="transmembrane region" description="Helical" evidence="7">
    <location>
        <begin position="81"/>
        <end position="101"/>
    </location>
</feature>
<gene>
    <name evidence="9" type="ORF">QO231_15710</name>
</gene>
<comment type="caution">
    <text evidence="9">The sequence shown here is derived from an EMBL/GenBank/DDBJ whole genome shotgun (WGS) entry which is preliminary data.</text>
</comment>
<evidence type="ECO:0000313" key="9">
    <source>
        <dbReference type="EMBL" id="MDU9005291.1"/>
    </source>
</evidence>
<dbReference type="EMBL" id="JASMWN010000013">
    <property type="protein sequence ID" value="MDU9005291.1"/>
    <property type="molecule type" value="Genomic_DNA"/>
</dbReference>
<organism evidence="9 10">
    <name type="scientific">Sedimentitalea todarodis</name>
    <dbReference type="NCBI Taxonomy" id="1631240"/>
    <lineage>
        <taxon>Bacteria</taxon>
        <taxon>Pseudomonadati</taxon>
        <taxon>Pseudomonadota</taxon>
        <taxon>Alphaproteobacteria</taxon>
        <taxon>Rhodobacterales</taxon>
        <taxon>Paracoccaceae</taxon>
        <taxon>Sedimentitalea</taxon>
    </lineage>
</organism>
<dbReference type="InterPro" id="IPR036259">
    <property type="entry name" value="MFS_trans_sf"/>
</dbReference>
<evidence type="ECO:0000256" key="3">
    <source>
        <dbReference type="ARBA" id="ARBA00022475"/>
    </source>
</evidence>
<dbReference type="CDD" id="cd06173">
    <property type="entry name" value="MFS_MefA_like"/>
    <property type="match status" value="1"/>
</dbReference>
<dbReference type="SUPFAM" id="SSF103473">
    <property type="entry name" value="MFS general substrate transporter"/>
    <property type="match status" value="1"/>
</dbReference>
<dbReference type="Proteomes" id="UP001255416">
    <property type="component" value="Unassembled WGS sequence"/>
</dbReference>